<dbReference type="Pfam" id="PF08240">
    <property type="entry name" value="ADH_N"/>
    <property type="match status" value="1"/>
</dbReference>
<evidence type="ECO:0000256" key="2">
    <source>
        <dbReference type="ARBA" id="ARBA00010371"/>
    </source>
</evidence>
<keyword evidence="3" id="KW-0809">Transit peptide</keyword>
<evidence type="ECO:0000313" key="7">
    <source>
        <dbReference type="EMBL" id="RWS28768.1"/>
    </source>
</evidence>
<dbReference type="InterPro" id="IPR020843">
    <property type="entry name" value="ER"/>
</dbReference>
<organism evidence="7 8">
    <name type="scientific">Leptotrombidium deliense</name>
    <dbReference type="NCBI Taxonomy" id="299467"/>
    <lineage>
        <taxon>Eukaryota</taxon>
        <taxon>Metazoa</taxon>
        <taxon>Ecdysozoa</taxon>
        <taxon>Arthropoda</taxon>
        <taxon>Chelicerata</taxon>
        <taxon>Arachnida</taxon>
        <taxon>Acari</taxon>
        <taxon>Acariformes</taxon>
        <taxon>Trombidiformes</taxon>
        <taxon>Prostigmata</taxon>
        <taxon>Anystina</taxon>
        <taxon>Parasitengona</taxon>
        <taxon>Trombiculoidea</taxon>
        <taxon>Trombiculidae</taxon>
        <taxon>Leptotrombidium</taxon>
    </lineage>
</organism>
<comment type="caution">
    <text evidence="7">The sequence shown here is derived from an EMBL/GenBank/DDBJ whole genome shotgun (WGS) entry which is preliminary data.</text>
</comment>
<keyword evidence="8" id="KW-1185">Reference proteome</keyword>
<keyword evidence="4" id="KW-0560">Oxidoreductase</keyword>
<evidence type="ECO:0000259" key="6">
    <source>
        <dbReference type="SMART" id="SM00829"/>
    </source>
</evidence>
<keyword evidence="5" id="KW-0496">Mitochondrion</keyword>
<evidence type="ECO:0000256" key="4">
    <source>
        <dbReference type="ARBA" id="ARBA00023002"/>
    </source>
</evidence>
<dbReference type="InterPro" id="IPR050700">
    <property type="entry name" value="YIM1/Zinc_Alcohol_DH_Fams"/>
</dbReference>
<dbReference type="GO" id="GO:0005739">
    <property type="term" value="C:mitochondrion"/>
    <property type="evidence" value="ECO:0007669"/>
    <property type="project" value="UniProtKB-SubCell"/>
</dbReference>
<reference evidence="7 8" key="1">
    <citation type="journal article" date="2018" name="Gigascience">
        <title>Genomes of trombidid mites reveal novel predicted allergens and laterally-transferred genes associated with secondary metabolism.</title>
        <authorList>
            <person name="Dong X."/>
            <person name="Chaisiri K."/>
            <person name="Xia D."/>
            <person name="Armstrong S.D."/>
            <person name="Fang Y."/>
            <person name="Donnelly M.J."/>
            <person name="Kadowaki T."/>
            <person name="McGarry J.W."/>
            <person name="Darby A.C."/>
            <person name="Makepeace B.L."/>
        </authorList>
    </citation>
    <scope>NUCLEOTIDE SEQUENCE [LARGE SCALE GENOMIC DNA]</scope>
    <source>
        <strain evidence="7">UoL-UT</strain>
    </source>
</reference>
<evidence type="ECO:0000256" key="1">
    <source>
        <dbReference type="ARBA" id="ARBA00004173"/>
    </source>
</evidence>
<evidence type="ECO:0000256" key="5">
    <source>
        <dbReference type="ARBA" id="ARBA00023128"/>
    </source>
</evidence>
<gene>
    <name evidence="7" type="ORF">B4U80_10338</name>
</gene>
<dbReference type="SMART" id="SM00829">
    <property type="entry name" value="PKS_ER"/>
    <property type="match status" value="1"/>
</dbReference>
<dbReference type="FunFam" id="3.40.50.720:FF:000147">
    <property type="entry name" value="Reticulon-4-interacting protein 1 homolog, mitochondrial"/>
    <property type="match status" value="1"/>
</dbReference>
<dbReference type="PANTHER" id="PTHR11695">
    <property type="entry name" value="ALCOHOL DEHYDROGENASE RELATED"/>
    <property type="match status" value="1"/>
</dbReference>
<dbReference type="EMBL" id="NCKV01001226">
    <property type="protein sequence ID" value="RWS28768.1"/>
    <property type="molecule type" value="Genomic_DNA"/>
</dbReference>
<dbReference type="VEuPathDB" id="VectorBase:LDEU003274"/>
<dbReference type="Proteomes" id="UP000288716">
    <property type="component" value="Unassembled WGS sequence"/>
</dbReference>
<dbReference type="InterPro" id="IPR011032">
    <property type="entry name" value="GroES-like_sf"/>
</dbReference>
<dbReference type="STRING" id="299467.A0A443SMM3"/>
<feature type="domain" description="Enoyl reductase (ER)" evidence="6">
    <location>
        <begin position="38"/>
        <end position="383"/>
    </location>
</feature>
<dbReference type="AlphaFoldDB" id="A0A443SMM3"/>
<comment type="similarity">
    <text evidence="2">Belongs to the zinc-containing alcohol dehydrogenase family. Quinone oxidoreductase subfamily.</text>
</comment>
<dbReference type="OrthoDB" id="48317at2759"/>
<dbReference type="GO" id="GO:0016491">
    <property type="term" value="F:oxidoreductase activity"/>
    <property type="evidence" value="ECO:0007669"/>
    <property type="project" value="UniProtKB-KW"/>
</dbReference>
<dbReference type="InterPro" id="IPR036291">
    <property type="entry name" value="NAD(P)-bd_dom_sf"/>
</dbReference>
<accession>A0A443SMM3</accession>
<protein>
    <submittedName>
        <fullName evidence="7">Reticulon-4-interacting protein 1-like protein</fullName>
    </submittedName>
</protein>
<proteinExistence type="inferred from homology"/>
<dbReference type="SUPFAM" id="SSF50129">
    <property type="entry name" value="GroES-like"/>
    <property type="match status" value="1"/>
</dbReference>
<name>A0A443SMM3_9ACAR</name>
<sequence>MRKVLKRNVLSSVRQSVLEVFSRGLQTMKAWQINQFGEQLSSVLFLNDAAKRPSIRKPDDVLVRVSASSVNLLDVYMCKGYGHSLMQCLSLLSELRFPNETLDRFPLTFGRDFSGVVIDKGESVTKYKVGDCVWGVSSVHEPGTHSEYICVPQLNISEKPANISHVDAASLPFAALTAWSAICTFGGLNRHNTFGKRVLVLGGTGGVGTVAIQLLKSWGAFVVTTCSSDAIEWITHVAKVDECVDYKSNSLSIFERSFDLVLDFAKRDQTNSLDTTVLRTLKKNCLYVTLNTPLVRCFDEGGLILGSASAAAKAVDSTAKGMREGVGVRWAHFYPNAAALQSLKEKIEKGELHAVVDKVYKFEQLEHAYTKVYSGHARGKTVIQVSE</sequence>
<dbReference type="Pfam" id="PF13602">
    <property type="entry name" value="ADH_zinc_N_2"/>
    <property type="match status" value="1"/>
</dbReference>
<dbReference type="PANTHER" id="PTHR11695:SF294">
    <property type="entry name" value="RETICULON-4-INTERACTING PROTEIN 1, MITOCHONDRIAL"/>
    <property type="match status" value="1"/>
</dbReference>
<dbReference type="InterPro" id="IPR013154">
    <property type="entry name" value="ADH-like_N"/>
</dbReference>
<dbReference type="SUPFAM" id="SSF51735">
    <property type="entry name" value="NAD(P)-binding Rossmann-fold domains"/>
    <property type="match status" value="1"/>
</dbReference>
<dbReference type="Gene3D" id="3.40.50.720">
    <property type="entry name" value="NAD(P)-binding Rossmann-like Domain"/>
    <property type="match status" value="1"/>
</dbReference>
<evidence type="ECO:0000256" key="3">
    <source>
        <dbReference type="ARBA" id="ARBA00022946"/>
    </source>
</evidence>
<comment type="subcellular location">
    <subcellularLocation>
        <location evidence="1">Mitochondrion</location>
    </subcellularLocation>
</comment>
<dbReference type="Gene3D" id="3.90.180.10">
    <property type="entry name" value="Medium-chain alcohol dehydrogenases, catalytic domain"/>
    <property type="match status" value="1"/>
</dbReference>
<evidence type="ECO:0000313" key="8">
    <source>
        <dbReference type="Proteomes" id="UP000288716"/>
    </source>
</evidence>